<reference evidence="1 2" key="1">
    <citation type="submission" date="2016-10" db="EMBL/GenBank/DDBJ databases">
        <title>Comparative genome analysis of multiple Pseudomonas spp. focuses on biocontrol and plant growth promoting traits.</title>
        <authorList>
            <person name="Tao X.-Y."/>
            <person name="Taylor C.G."/>
        </authorList>
    </citation>
    <scope>NUCLEOTIDE SEQUENCE [LARGE SCALE GENOMIC DNA]</scope>
    <source>
        <strain evidence="1 2">48H11</strain>
    </source>
</reference>
<evidence type="ECO:0008006" key="3">
    <source>
        <dbReference type="Google" id="ProtNLM"/>
    </source>
</evidence>
<dbReference type="AlphaFoldDB" id="A0A423GVM4"/>
<protein>
    <recommendedName>
        <fullName evidence="3">Bacterial Ig-like domain-containing protein</fullName>
    </recommendedName>
</protein>
<proteinExistence type="predicted"/>
<evidence type="ECO:0000313" key="2">
    <source>
        <dbReference type="Proteomes" id="UP000286071"/>
    </source>
</evidence>
<name>A0A423GVM4_9PSED</name>
<dbReference type="RefSeq" id="WP_123428225.1">
    <property type="nucleotide sequence ID" value="NZ_MOBJ01000034.1"/>
</dbReference>
<dbReference type="EMBL" id="MOBJ01000034">
    <property type="protein sequence ID" value="RON01694.1"/>
    <property type="molecule type" value="Genomic_DNA"/>
</dbReference>
<accession>A0A423GVM4</accession>
<dbReference type="Proteomes" id="UP000286071">
    <property type="component" value="Unassembled WGS sequence"/>
</dbReference>
<evidence type="ECO:0000313" key="1">
    <source>
        <dbReference type="EMBL" id="RON01694.1"/>
    </source>
</evidence>
<sequence length="356" mass="38915">MTSLNTAEQRLVDLPDFEAPTIRQAPDGVDLFPITADGRLTVEILGGLLKNDRIIVSCIAEPGSHKDASYTSVSLLVTTDGRRAVNLPISIIAFSLGQTITFRYEVERGGEKKDSEPLILNVLPIPQERLPMPRALDAQEGGEGEVWDLTQGTHDRTIRLDTWPLIAPGQLVTFYLRGEQADGSRWWASVLASSRDNAAPWGNAAYRDVQVRFQDLKHFRNGSAVASVFEVNFNQIRNSPRVVSFPVRTYTVMTNEQATPKIIALTDSKGTPILEGGTTTDSRARVTATGEPEGEVVFFDDADRVGGGAFSATGTWESALHAPFAPGEHSLKFVGDYGNKPESNVWRFTVVTPSKT</sequence>
<organism evidence="1 2">
    <name type="scientific">Pseudomonas brassicacearum</name>
    <dbReference type="NCBI Taxonomy" id="930166"/>
    <lineage>
        <taxon>Bacteria</taxon>
        <taxon>Pseudomonadati</taxon>
        <taxon>Pseudomonadota</taxon>
        <taxon>Gammaproteobacteria</taxon>
        <taxon>Pseudomonadales</taxon>
        <taxon>Pseudomonadaceae</taxon>
        <taxon>Pseudomonas</taxon>
    </lineage>
</organism>
<gene>
    <name evidence="1" type="ORF">BK659_24600</name>
</gene>
<comment type="caution">
    <text evidence="1">The sequence shown here is derived from an EMBL/GenBank/DDBJ whole genome shotgun (WGS) entry which is preliminary data.</text>
</comment>
<dbReference type="OrthoDB" id="6877377at2"/>